<dbReference type="Gene3D" id="3.40.50.1820">
    <property type="entry name" value="alpha/beta hydrolase"/>
    <property type="match status" value="1"/>
</dbReference>
<comment type="caution">
    <text evidence="1">The sequence shown here is derived from an EMBL/GenBank/DDBJ whole genome shotgun (WGS) entry which is preliminary data.</text>
</comment>
<dbReference type="Pfam" id="PF07224">
    <property type="entry name" value="Chlorophyllase"/>
    <property type="match status" value="1"/>
</dbReference>
<keyword evidence="2" id="KW-1185">Reference proteome</keyword>
<dbReference type="PANTHER" id="PTHR33428">
    <property type="entry name" value="CHLOROPHYLLASE-2, CHLOROPLASTIC"/>
    <property type="match status" value="1"/>
</dbReference>
<evidence type="ECO:0000313" key="2">
    <source>
        <dbReference type="Proteomes" id="UP000444980"/>
    </source>
</evidence>
<dbReference type="EMBL" id="BJOU01000001">
    <property type="protein sequence ID" value="GED97232.1"/>
    <property type="molecule type" value="Genomic_DNA"/>
</dbReference>
<gene>
    <name evidence="1" type="ORF">nbrc107697_12710</name>
</gene>
<dbReference type="PANTHER" id="PTHR33428:SF14">
    <property type="entry name" value="CARBOXYLESTERASE TYPE B DOMAIN-CONTAINING PROTEIN"/>
    <property type="match status" value="1"/>
</dbReference>
<proteinExistence type="predicted"/>
<accession>A0A7I9UWA6</accession>
<dbReference type="AlphaFoldDB" id="A0A7I9UWA6"/>
<keyword evidence="1" id="KW-0378">Hydrolase</keyword>
<name>A0A7I9UWA6_9ACTN</name>
<protein>
    <submittedName>
        <fullName evidence="1">Alpha/beta hydrolase</fullName>
    </submittedName>
</protein>
<dbReference type="Proteomes" id="UP000444980">
    <property type="component" value="Unassembled WGS sequence"/>
</dbReference>
<organism evidence="1 2">
    <name type="scientific">Gordonia crocea</name>
    <dbReference type="NCBI Taxonomy" id="589162"/>
    <lineage>
        <taxon>Bacteria</taxon>
        <taxon>Bacillati</taxon>
        <taxon>Actinomycetota</taxon>
        <taxon>Actinomycetes</taxon>
        <taxon>Mycobacteriales</taxon>
        <taxon>Gordoniaceae</taxon>
        <taxon>Gordonia</taxon>
    </lineage>
</organism>
<dbReference type="InterPro" id="IPR017395">
    <property type="entry name" value="Chlorophyllase-like"/>
</dbReference>
<dbReference type="OrthoDB" id="4772420at2"/>
<evidence type="ECO:0000313" key="1">
    <source>
        <dbReference type="EMBL" id="GED97232.1"/>
    </source>
</evidence>
<dbReference type="InterPro" id="IPR029058">
    <property type="entry name" value="AB_hydrolase_fold"/>
</dbReference>
<sequence length="300" mass="30614">MTRLARRGPHKVLRGDLGFVGVPGQLFTPDRGTGLPLVVFAHAWMADAARYRDLLFHLATHGIVVAAPDVERGLAPSDVALAAGLRTAAATLPTVRLGLAESITVDAGRRGYAGHGFGASAAVLAAGTDVLAATEPVAVNALAAVFPAPSTATAAAAAPTVGAPAMVLAVDGHLDTVDANPLPLARELAGPVTLRVIPGASERGLLQRRGIKSLIGINGADKATHATVRTLLTGFFLATIGGDDEYAAFTDADEVLGAVVNVDPDEPDTDDRPHVEKLLSGPITAQKGGPLSAIRALRGR</sequence>
<reference evidence="2" key="1">
    <citation type="submission" date="2019-06" db="EMBL/GenBank/DDBJ databases">
        <title>Gordonia isolated from sludge of a wastewater treatment plant.</title>
        <authorList>
            <person name="Tamura T."/>
            <person name="Aoyama K."/>
            <person name="Kang Y."/>
            <person name="Saito S."/>
            <person name="Akiyama N."/>
            <person name="Yazawa K."/>
            <person name="Gonoi T."/>
            <person name="Mikami Y."/>
        </authorList>
    </citation>
    <scope>NUCLEOTIDE SEQUENCE [LARGE SCALE GENOMIC DNA]</scope>
    <source>
        <strain evidence="2">NBRC 107697</strain>
    </source>
</reference>
<dbReference type="SUPFAM" id="SSF53474">
    <property type="entry name" value="alpha/beta-Hydrolases"/>
    <property type="match status" value="1"/>
</dbReference>
<dbReference type="GO" id="GO:0016787">
    <property type="term" value="F:hydrolase activity"/>
    <property type="evidence" value="ECO:0007669"/>
    <property type="project" value="UniProtKB-KW"/>
</dbReference>